<proteinExistence type="predicted"/>
<evidence type="ECO:0000313" key="2">
    <source>
        <dbReference type="EMBL" id="KAK3377501.1"/>
    </source>
</evidence>
<dbReference type="InterPro" id="IPR010730">
    <property type="entry name" value="HET"/>
</dbReference>
<reference evidence="2" key="1">
    <citation type="journal article" date="2023" name="Mol. Phylogenet. Evol.">
        <title>Genome-scale phylogeny and comparative genomics of the fungal order Sordariales.</title>
        <authorList>
            <person name="Hensen N."/>
            <person name="Bonometti L."/>
            <person name="Westerberg I."/>
            <person name="Brannstrom I.O."/>
            <person name="Guillou S."/>
            <person name="Cros-Aarteil S."/>
            <person name="Calhoun S."/>
            <person name="Haridas S."/>
            <person name="Kuo A."/>
            <person name="Mondo S."/>
            <person name="Pangilinan J."/>
            <person name="Riley R."/>
            <person name="LaButti K."/>
            <person name="Andreopoulos B."/>
            <person name="Lipzen A."/>
            <person name="Chen C."/>
            <person name="Yan M."/>
            <person name="Daum C."/>
            <person name="Ng V."/>
            <person name="Clum A."/>
            <person name="Steindorff A."/>
            <person name="Ohm R.A."/>
            <person name="Martin F."/>
            <person name="Silar P."/>
            <person name="Natvig D.O."/>
            <person name="Lalanne C."/>
            <person name="Gautier V."/>
            <person name="Ament-Velasquez S.L."/>
            <person name="Kruys A."/>
            <person name="Hutchinson M.I."/>
            <person name="Powell A.J."/>
            <person name="Barry K."/>
            <person name="Miller A.N."/>
            <person name="Grigoriev I.V."/>
            <person name="Debuchy R."/>
            <person name="Gladieux P."/>
            <person name="Hiltunen Thoren M."/>
            <person name="Johannesson H."/>
        </authorList>
    </citation>
    <scope>NUCLEOTIDE SEQUENCE</scope>
    <source>
        <strain evidence="2">CBS 232.78</strain>
    </source>
</reference>
<evidence type="ECO:0000259" key="1">
    <source>
        <dbReference type="Pfam" id="PF06985"/>
    </source>
</evidence>
<dbReference type="Proteomes" id="UP001285441">
    <property type="component" value="Unassembled WGS sequence"/>
</dbReference>
<comment type="caution">
    <text evidence="2">The sequence shown here is derived from an EMBL/GenBank/DDBJ whole genome shotgun (WGS) entry which is preliminary data.</text>
</comment>
<reference evidence="2" key="2">
    <citation type="submission" date="2023-06" db="EMBL/GenBank/DDBJ databases">
        <authorList>
            <consortium name="Lawrence Berkeley National Laboratory"/>
            <person name="Haridas S."/>
            <person name="Hensen N."/>
            <person name="Bonometti L."/>
            <person name="Westerberg I."/>
            <person name="Brannstrom I.O."/>
            <person name="Guillou S."/>
            <person name="Cros-Aarteil S."/>
            <person name="Calhoun S."/>
            <person name="Kuo A."/>
            <person name="Mondo S."/>
            <person name="Pangilinan J."/>
            <person name="Riley R."/>
            <person name="LaButti K."/>
            <person name="Andreopoulos B."/>
            <person name="Lipzen A."/>
            <person name="Chen C."/>
            <person name="Yanf M."/>
            <person name="Daum C."/>
            <person name="Ng V."/>
            <person name="Clum A."/>
            <person name="Steindorff A."/>
            <person name="Ohm R."/>
            <person name="Martin F."/>
            <person name="Silar P."/>
            <person name="Natvig D."/>
            <person name="Lalanne C."/>
            <person name="Gautier V."/>
            <person name="Ament-velasquez S.L."/>
            <person name="Kruys A."/>
            <person name="Hutchinson M.I."/>
            <person name="Powell A.J."/>
            <person name="Barry K."/>
            <person name="Miller A.N."/>
            <person name="Grigoriev I.V."/>
            <person name="Debuchy R."/>
            <person name="Gladieux P."/>
            <person name="Thoren M.H."/>
            <person name="Johannesson H."/>
        </authorList>
    </citation>
    <scope>NUCLEOTIDE SEQUENCE</scope>
    <source>
        <strain evidence="2">CBS 232.78</strain>
    </source>
</reference>
<evidence type="ECO:0000313" key="3">
    <source>
        <dbReference type="Proteomes" id="UP001285441"/>
    </source>
</evidence>
<dbReference type="Pfam" id="PF06985">
    <property type="entry name" value="HET"/>
    <property type="match status" value="1"/>
</dbReference>
<dbReference type="AlphaFoldDB" id="A0AAE0NBE5"/>
<dbReference type="EMBL" id="JAULSW010000006">
    <property type="protein sequence ID" value="KAK3377501.1"/>
    <property type="molecule type" value="Genomic_DNA"/>
</dbReference>
<sequence>MALLNTNEILQLNNNVHTFVLVRPNQVDIEDVDLFVVQPPAAPLDPAHRLPTKSMTHLCDTCRSALEYFSFCLNSGPQKDDDTKLPASCLLHEGATTLQEGEDERCHLCILLMANLRIKRLAMQSIDQSNIEMCWQQAGRGENPKPARLHFALTHRGHDRSTNNYWNILKLHLWTDDEFDESLLWPGDWKPSEGRPALERHPSTESVQTRDNALAWLARCEADEDGKHDQCNRQVSGEWMPTRLLDVTTAIQTETLKLIAPDENPEELVSDRRYVTLSHCWGAWGGGGELPVLTTDNLAERLTTGIPLLELPQTFQDAVQIAHWFKVRWLWIDSLCILQDSADDWSREAIMMYDVYKNALLNISADDSPDARFGCFRNRDPLAVLPMQSDDNNDSGNPVTTTTTTNCWIVPDTNAAFEGVIDSPLAKRGWVFQERQLSRRVLHFTSTELIWECCASSPYFASEMFPGASATVTTKPVYKTVFGGKPKFQTQTTNLSSTSTPDKLYATWSTLCREYSAKKFTYPHDKLVALSGLAQEFQASLFPDDTYMAGLWRSTLPSSLLWQSSNTSSRIDHTEEWEGKYIAPSWSWLSINGAISPGPFSSSSQRTFSLVNILNVDIVPSIPSKPTASLQSASIKLACYLRRVEVRPDYEKKPWYLMAIGGGKSHKLIIMDDEYGQEETGGVIDNFHSDAFDHSFDVASDGDSGPEVVAGFFLPLCVSLPDETSGLCLSGLLVEPVGGEDGDGNGETFRRVGVLRVYGLHCRWIKYKAAVQLGGAATEEGDWESLAKVLTPSHESWDKLKKDDEDDVEEAGSESVVDDEIVGVLSDKKPKELEAADNKKGNQKAVELDLTPLDALERLYALDKTLLDGSELEARFEKMVPQRITLI</sequence>
<dbReference type="PANTHER" id="PTHR33112">
    <property type="entry name" value="DOMAIN PROTEIN, PUTATIVE-RELATED"/>
    <property type="match status" value="1"/>
</dbReference>
<keyword evidence="3" id="KW-1185">Reference proteome</keyword>
<gene>
    <name evidence="2" type="ORF">B0H63DRAFT_417041</name>
</gene>
<protein>
    <submittedName>
        <fullName evidence="2">Heterokaryon incompatibility protein-domain-containing protein</fullName>
    </submittedName>
</protein>
<feature type="domain" description="Heterokaryon incompatibility" evidence="1">
    <location>
        <begin position="274"/>
        <end position="434"/>
    </location>
</feature>
<name>A0AAE0NBE5_9PEZI</name>
<dbReference type="PANTHER" id="PTHR33112:SF10">
    <property type="entry name" value="TOL"/>
    <property type="match status" value="1"/>
</dbReference>
<organism evidence="2 3">
    <name type="scientific">Podospora didyma</name>
    <dbReference type="NCBI Taxonomy" id="330526"/>
    <lineage>
        <taxon>Eukaryota</taxon>
        <taxon>Fungi</taxon>
        <taxon>Dikarya</taxon>
        <taxon>Ascomycota</taxon>
        <taxon>Pezizomycotina</taxon>
        <taxon>Sordariomycetes</taxon>
        <taxon>Sordariomycetidae</taxon>
        <taxon>Sordariales</taxon>
        <taxon>Podosporaceae</taxon>
        <taxon>Podospora</taxon>
    </lineage>
</organism>
<accession>A0AAE0NBE5</accession>